<feature type="region of interest" description="Disordered" evidence="1">
    <location>
        <begin position="1"/>
        <end position="23"/>
    </location>
</feature>
<evidence type="ECO:0000313" key="2">
    <source>
        <dbReference type="EMBL" id="TLS45788.1"/>
    </source>
</evidence>
<dbReference type="EMBL" id="VBZC01000012">
    <property type="protein sequence ID" value="TLS45788.1"/>
    <property type="molecule type" value="Genomic_DNA"/>
</dbReference>
<dbReference type="Proteomes" id="UP000305906">
    <property type="component" value="Unassembled WGS sequence"/>
</dbReference>
<dbReference type="RefSeq" id="WP_138045379.1">
    <property type="nucleotide sequence ID" value="NZ_VBZC01000012.1"/>
</dbReference>
<organism evidence="2 3">
    <name type="scientific">Streptomyces montanus</name>
    <dbReference type="NCBI Taxonomy" id="2580423"/>
    <lineage>
        <taxon>Bacteria</taxon>
        <taxon>Bacillati</taxon>
        <taxon>Actinomycetota</taxon>
        <taxon>Actinomycetes</taxon>
        <taxon>Kitasatosporales</taxon>
        <taxon>Streptomycetaceae</taxon>
        <taxon>Streptomyces</taxon>
    </lineage>
</organism>
<name>A0A5R9FWQ6_9ACTN</name>
<proteinExistence type="predicted"/>
<reference evidence="2 3" key="1">
    <citation type="submission" date="2019-05" db="EMBL/GenBank/DDBJ databases">
        <title>Streptomyces sp. NEAU-C151, a novel actinomycete isolated from soil.</title>
        <authorList>
            <person name="Han L."/>
            <person name="Jiang H."/>
        </authorList>
    </citation>
    <scope>NUCLEOTIDE SEQUENCE [LARGE SCALE GENOMIC DNA]</scope>
    <source>
        <strain evidence="2 3">NEAU-C151</strain>
    </source>
</reference>
<keyword evidence="3" id="KW-1185">Reference proteome</keyword>
<gene>
    <name evidence="2" type="ORF">FE633_13605</name>
</gene>
<dbReference type="AlphaFoldDB" id="A0A5R9FWQ6"/>
<sequence>MAHHDQSTPGQDRAAAARHRKALDAATQVVENSAQLEQAWSSGLPITTAASAEGRAEPVRDLRNLDQLLSAPGYKVLRSRPNVPTVDGAWFTGEPRTLSRARARRLIETSVGLLDALLLRDPNDRLYVVTQRAQTELIPTRLEPPHTEGDVLCAALHVYGLPAYEDGESGVTWLAVPQDPATPERDVYKGPHFRISCGEHTDRVASAHDEAWGTSLYDADGEHVETLDASPPGSTLAEDSAHCARAIAERITAGLPYTT</sequence>
<protein>
    <submittedName>
        <fullName evidence="2">Uncharacterized protein</fullName>
    </submittedName>
</protein>
<accession>A0A5R9FWQ6</accession>
<evidence type="ECO:0000313" key="3">
    <source>
        <dbReference type="Proteomes" id="UP000305906"/>
    </source>
</evidence>
<evidence type="ECO:0000256" key="1">
    <source>
        <dbReference type="SAM" id="MobiDB-lite"/>
    </source>
</evidence>
<comment type="caution">
    <text evidence="2">The sequence shown here is derived from an EMBL/GenBank/DDBJ whole genome shotgun (WGS) entry which is preliminary data.</text>
</comment>